<dbReference type="EMBL" id="LEKV01005114">
    <property type="protein sequence ID" value="KVH90225.1"/>
    <property type="molecule type" value="Genomic_DNA"/>
</dbReference>
<dbReference type="Proteomes" id="UP000243975">
    <property type="component" value="Unassembled WGS sequence"/>
</dbReference>
<protein>
    <submittedName>
        <fullName evidence="1">Uncharacterized protein</fullName>
    </submittedName>
</protein>
<feature type="non-terminal residue" evidence="1">
    <location>
        <position position="138"/>
    </location>
</feature>
<organism evidence="1 2">
    <name type="scientific">Cynara cardunculus var. scolymus</name>
    <name type="common">Globe artichoke</name>
    <name type="synonym">Cynara scolymus</name>
    <dbReference type="NCBI Taxonomy" id="59895"/>
    <lineage>
        <taxon>Eukaryota</taxon>
        <taxon>Viridiplantae</taxon>
        <taxon>Streptophyta</taxon>
        <taxon>Embryophyta</taxon>
        <taxon>Tracheophyta</taxon>
        <taxon>Spermatophyta</taxon>
        <taxon>Magnoliopsida</taxon>
        <taxon>eudicotyledons</taxon>
        <taxon>Gunneridae</taxon>
        <taxon>Pentapetalae</taxon>
        <taxon>asterids</taxon>
        <taxon>campanulids</taxon>
        <taxon>Asterales</taxon>
        <taxon>Asteraceae</taxon>
        <taxon>Carduoideae</taxon>
        <taxon>Cardueae</taxon>
        <taxon>Carduinae</taxon>
        <taxon>Cynara</taxon>
    </lineage>
</organism>
<keyword evidence="2" id="KW-1185">Reference proteome</keyword>
<evidence type="ECO:0000313" key="1">
    <source>
        <dbReference type="EMBL" id="KVH90225.1"/>
    </source>
</evidence>
<evidence type="ECO:0000313" key="2">
    <source>
        <dbReference type="Proteomes" id="UP000243975"/>
    </source>
</evidence>
<reference evidence="1 2" key="1">
    <citation type="journal article" date="2016" name="Sci. Rep.">
        <title>The genome sequence of the outbreeding globe artichoke constructed de novo incorporating a phase-aware low-pass sequencing strategy of F1 progeny.</title>
        <authorList>
            <person name="Scaglione D."/>
            <person name="Reyes-Chin-Wo S."/>
            <person name="Acquadro A."/>
            <person name="Froenicke L."/>
            <person name="Portis E."/>
            <person name="Beitel C."/>
            <person name="Tirone M."/>
            <person name="Mauro R."/>
            <person name="Lo Monaco A."/>
            <person name="Mauromicale G."/>
            <person name="Faccioli P."/>
            <person name="Cattivelli L."/>
            <person name="Rieseberg L."/>
            <person name="Michelmore R."/>
            <person name="Lanteri S."/>
        </authorList>
    </citation>
    <scope>NUCLEOTIDE SEQUENCE [LARGE SCALE GENOMIC DNA]</scope>
    <source>
        <strain evidence="1">2C</strain>
    </source>
</reference>
<proteinExistence type="predicted"/>
<dbReference type="STRING" id="59895.A0A103XGC4"/>
<name>A0A103XGC4_CYNCS</name>
<dbReference type="AlphaFoldDB" id="A0A103XGC4"/>
<gene>
    <name evidence="1" type="ORF">Ccrd_007793</name>
</gene>
<sequence>MVCQASQLAGSCSILCKILLEELRVFYDPNPTEYLDTTIQDPNVVFYWGLLPGRSNCLDLDLVQKEFKRNLVTGYKGLMRKMSLSIIQASELPKSLHQLADTHQLFLNSSEMVPVFSNPTPHCFVGYLASEYPSSGIM</sequence>
<accession>A0A103XGC4</accession>
<comment type="caution">
    <text evidence="1">The sequence shown here is derived from an EMBL/GenBank/DDBJ whole genome shotgun (WGS) entry which is preliminary data.</text>
</comment>
<dbReference type="Gramene" id="KVH90225">
    <property type="protein sequence ID" value="KVH90225"/>
    <property type="gene ID" value="Ccrd_007793"/>
</dbReference>